<dbReference type="PANTHER" id="PTHR43739">
    <property type="entry name" value="XYLOGLUCANASE (EUROFUNG)"/>
    <property type="match status" value="1"/>
</dbReference>
<dbReference type="PANTHER" id="PTHR43739:SF5">
    <property type="entry name" value="EXO-ALPHA-SIALIDASE"/>
    <property type="match status" value="1"/>
</dbReference>
<evidence type="ECO:0000259" key="2">
    <source>
        <dbReference type="Pfam" id="PF15902"/>
    </source>
</evidence>
<name>A0A918VDL9_9FLAO</name>
<evidence type="ECO:0000313" key="4">
    <source>
        <dbReference type="Proteomes" id="UP000636004"/>
    </source>
</evidence>
<protein>
    <recommendedName>
        <fullName evidence="2">Sortilin N-terminal domain-containing protein</fullName>
    </recommendedName>
</protein>
<dbReference type="GO" id="GO:0010411">
    <property type="term" value="P:xyloglucan metabolic process"/>
    <property type="evidence" value="ECO:0007669"/>
    <property type="project" value="TreeGrafter"/>
</dbReference>
<accession>A0A918VDL9</accession>
<dbReference type="InterPro" id="IPR015943">
    <property type="entry name" value="WD40/YVTN_repeat-like_dom_sf"/>
</dbReference>
<dbReference type="Gene3D" id="2.130.10.10">
    <property type="entry name" value="YVTN repeat-like/Quinoprotein amine dehydrogenase"/>
    <property type="match status" value="4"/>
</dbReference>
<dbReference type="Proteomes" id="UP000636004">
    <property type="component" value="Unassembled WGS sequence"/>
</dbReference>
<keyword evidence="4" id="KW-1185">Reference proteome</keyword>
<keyword evidence="1" id="KW-0677">Repeat</keyword>
<organism evidence="3 4">
    <name type="scientific">Algibacter mikhailovii</name>
    <dbReference type="NCBI Taxonomy" id="425498"/>
    <lineage>
        <taxon>Bacteria</taxon>
        <taxon>Pseudomonadati</taxon>
        <taxon>Bacteroidota</taxon>
        <taxon>Flavobacteriia</taxon>
        <taxon>Flavobacteriales</taxon>
        <taxon>Flavobacteriaceae</taxon>
        <taxon>Algibacter</taxon>
    </lineage>
</organism>
<dbReference type="Pfam" id="PF15902">
    <property type="entry name" value="Sortilin-Vps10"/>
    <property type="match status" value="2"/>
</dbReference>
<evidence type="ECO:0000256" key="1">
    <source>
        <dbReference type="ARBA" id="ARBA00022737"/>
    </source>
</evidence>
<sequence length="1108" mass="124293">MLYIKRTGPTQSLTHKKSFKIMTKIRTILCLIFLIGLNPFTSYAQDAKQEDSENAVFKGLALRSIGPAFMSGRISDIAIHPKNENIWYVAVGSGGVWKTENSGTTWKPIFENETSYSIGCVSIDPNRPETIWVGTGEDVGGRHVGFGDGVYRSTNGGKTWTNMGLKKTQHISRVIVHPENSNVIWVTAQGPLWNKGDERGLYKSIDAGKTWTKTLGDDAWTGVTELVYDPRNPDRMYAATWQRHRTVAAYMGNGPGSALYRSDDGGDSWEKLTNGLPKTGFGKTGLTISPQNPDVLYAALELDRKKGGLYRSNDGGSSWTKQSNTITGGTGPHYYQELFASPHQKDRLYLMDNTMQISEDGGKTFYRMNNKNKHGDNHAIAFRKNDPNYLLVGTDGGLYESFDLTKSWKYIENLPVTQFYKLAVDDAKPFYNIYGGTQDNSTERGPSRTNNLHGIQNSDWRVVLNWDGHQPATEPGNLNIVYAERQEGTLSRLDMKTGEAVDIQPQPEPGDAIERFNWDAPILVSPHKPSTIYFASQRVWKSENRGDSWTAISGDLTKNEERLTLPIMGKQQSWDNAWDVYAMSNYNTITSLSESPQQKGLIYAGTDDGYINITENDGDNWRQIKVSQLPNVPSTAFVNDIKADLHDANVVYVALDNHKYGDFKPYLFKSTNKGKSWKSLSDNIPDNHLVWRLVQDHMAPNLLFIGTEFGLFFSVNHGVTWTALKGNVPTISFRDLAIQKRENDLVAASFGRGFYILDDFSALRQVTESDLNSEAKLFPIRDAWWYIEQSHLSFEKDKGSQGDSHFVAANPEFGAIFTYYLKEAPIMKKKERQTKEESLKNDNIPFSGWEALEAEKLEQKPQLIFVVKNKSGEVVRTIYKDAKSGVNRTAWDLRYPNHNPIALKEGKPKNISDQNKGLLAAPGVYTTSMYLAHNGSVKQLDQPVEFNVKPLYKGSLEGASPEEASDFWRTYEATAKRASAIDKALTKTEQKIKAMSKALMQSTVHPEQGLVKLEAVKNQYNTLKTAFYGNQAKLEIGEKNPPTVMEKIFTIYLSLGRSTYGPTETNKKQIQIIDQMISKAEDELSGIQKSLDSLEDVLNASHGPYIDD</sequence>
<comment type="caution">
    <text evidence="3">The sequence shown here is derived from an EMBL/GenBank/DDBJ whole genome shotgun (WGS) entry which is preliminary data.</text>
</comment>
<feature type="domain" description="Sortilin N-terminal" evidence="2">
    <location>
        <begin position="150"/>
        <end position="289"/>
    </location>
</feature>
<proteinExistence type="predicted"/>
<evidence type="ECO:0000313" key="3">
    <source>
        <dbReference type="EMBL" id="GGZ90421.1"/>
    </source>
</evidence>
<dbReference type="AlphaFoldDB" id="A0A918VDL9"/>
<reference evidence="3" key="1">
    <citation type="journal article" date="2014" name="Int. J. Syst. Evol. Microbiol.">
        <title>Complete genome sequence of Corynebacterium casei LMG S-19264T (=DSM 44701T), isolated from a smear-ripened cheese.</title>
        <authorList>
            <consortium name="US DOE Joint Genome Institute (JGI-PGF)"/>
            <person name="Walter F."/>
            <person name="Albersmeier A."/>
            <person name="Kalinowski J."/>
            <person name="Ruckert C."/>
        </authorList>
    </citation>
    <scope>NUCLEOTIDE SEQUENCE</scope>
    <source>
        <strain evidence="3">KCTC 12710</strain>
    </source>
</reference>
<dbReference type="SUPFAM" id="SSF50939">
    <property type="entry name" value="Sialidases"/>
    <property type="match status" value="1"/>
</dbReference>
<reference evidence="3" key="2">
    <citation type="submission" date="2020-09" db="EMBL/GenBank/DDBJ databases">
        <authorList>
            <person name="Sun Q."/>
            <person name="Kim S."/>
        </authorList>
    </citation>
    <scope>NUCLEOTIDE SEQUENCE</scope>
    <source>
        <strain evidence="3">KCTC 12710</strain>
    </source>
</reference>
<gene>
    <name evidence="3" type="ORF">GCM10007028_30900</name>
</gene>
<dbReference type="CDD" id="cd15482">
    <property type="entry name" value="Sialidase_non-viral"/>
    <property type="match status" value="1"/>
</dbReference>
<feature type="domain" description="Sortilin N-terminal" evidence="2">
    <location>
        <begin position="309"/>
        <end position="413"/>
    </location>
</feature>
<dbReference type="InterPro" id="IPR031778">
    <property type="entry name" value="Sortilin_N"/>
</dbReference>
<dbReference type="EMBL" id="BMWZ01000008">
    <property type="protein sequence ID" value="GGZ90421.1"/>
    <property type="molecule type" value="Genomic_DNA"/>
</dbReference>
<dbReference type="InterPro" id="IPR052025">
    <property type="entry name" value="Xyloglucanase_GH74"/>
</dbReference>
<dbReference type="SUPFAM" id="SSF110296">
    <property type="entry name" value="Oligoxyloglucan reducing end-specific cellobiohydrolase"/>
    <property type="match status" value="1"/>
</dbReference>
<dbReference type="InterPro" id="IPR036278">
    <property type="entry name" value="Sialidase_sf"/>
</dbReference>